<feature type="compositionally biased region" description="Basic and acidic residues" evidence="3">
    <location>
        <begin position="286"/>
        <end position="307"/>
    </location>
</feature>
<evidence type="ECO:0000259" key="4">
    <source>
        <dbReference type="Pfam" id="PF00561"/>
    </source>
</evidence>
<evidence type="ECO:0000313" key="5">
    <source>
        <dbReference type="EMBL" id="KXS16626.1"/>
    </source>
</evidence>
<accession>A0A139AII6</accession>
<organism evidence="5 6">
    <name type="scientific">Gonapodya prolifera (strain JEL478)</name>
    <name type="common">Monoblepharis prolifera</name>
    <dbReference type="NCBI Taxonomy" id="1344416"/>
    <lineage>
        <taxon>Eukaryota</taxon>
        <taxon>Fungi</taxon>
        <taxon>Fungi incertae sedis</taxon>
        <taxon>Chytridiomycota</taxon>
        <taxon>Chytridiomycota incertae sedis</taxon>
        <taxon>Monoblepharidomycetes</taxon>
        <taxon>Monoblepharidales</taxon>
        <taxon>Gonapodyaceae</taxon>
        <taxon>Gonapodya</taxon>
    </lineage>
</organism>
<name>A0A139AII6_GONPJ</name>
<dbReference type="PANTHER" id="PTHR43798:SF14">
    <property type="entry name" value="SERINE HYDROLASE-LIKE PROTEIN DDB_G0286239"/>
    <property type="match status" value="1"/>
</dbReference>
<keyword evidence="6" id="KW-1185">Reference proteome</keyword>
<feature type="region of interest" description="Disordered" evidence="3">
    <location>
        <begin position="286"/>
        <end position="321"/>
    </location>
</feature>
<feature type="region of interest" description="Disordered" evidence="3">
    <location>
        <begin position="1"/>
        <end position="50"/>
    </location>
</feature>
<dbReference type="PRINTS" id="PR00111">
    <property type="entry name" value="ABHYDROLASE"/>
</dbReference>
<proteinExistence type="inferred from homology"/>
<dbReference type="EMBL" id="KQ965751">
    <property type="protein sequence ID" value="KXS16626.1"/>
    <property type="molecule type" value="Genomic_DNA"/>
</dbReference>
<evidence type="ECO:0000256" key="2">
    <source>
        <dbReference type="ARBA" id="ARBA00022801"/>
    </source>
</evidence>
<protein>
    <submittedName>
        <fullName evidence="5">Alpha/beta-hydrolase</fullName>
    </submittedName>
</protein>
<evidence type="ECO:0000313" key="6">
    <source>
        <dbReference type="Proteomes" id="UP000070544"/>
    </source>
</evidence>
<evidence type="ECO:0000256" key="1">
    <source>
        <dbReference type="ARBA" id="ARBA00008645"/>
    </source>
</evidence>
<sequence>MPPARRNSLYPTAAISESSPPSPPPGDSAAPSPTLRDVPQFPGDFPQPHTYPPPSEMVFRSYYGLRIAAKVWGERPEKGKTREDWIQIMALHGWLDNAATWDLMAPVLLSHALRHIPSKRITLICLDLPGHGLSDHRHRQTEYADWRNAADVEAVREQLGWKKFYLLGHSMGGAVSSLYAGLYPTRILGLALIDNAGIWWRPTSEHPSFLRAFINDAKRAASKRKPLYASVHDALLARSKGSRIPLTYEAATVLVGRGLMEVEVETEEGVADAEAAGLSGYVIKRSDEETSNKEPKQVSSERARQNVEDDGMEDGYGDDEGSRRRIEKKVWYTWRTDPGLTMGRGPMWSDAVVAEFTTRITCPTLMILADTGHWINSLRHPDAALADRQGTERFTQPNGGKARIVVMEGSHHLHLETRFSECGQTVADFFLDRDGARERLGCSATELEKAPMEEVDKQLRRAAEAKL</sequence>
<dbReference type="Gene3D" id="3.40.50.1820">
    <property type="entry name" value="alpha/beta hydrolase"/>
    <property type="match status" value="1"/>
</dbReference>
<comment type="similarity">
    <text evidence="1">Belongs to the AB hydrolase superfamily.</text>
</comment>
<dbReference type="PANTHER" id="PTHR43798">
    <property type="entry name" value="MONOACYLGLYCEROL LIPASE"/>
    <property type="match status" value="1"/>
</dbReference>
<dbReference type="GO" id="GO:0016020">
    <property type="term" value="C:membrane"/>
    <property type="evidence" value="ECO:0007669"/>
    <property type="project" value="TreeGrafter"/>
</dbReference>
<dbReference type="InterPro" id="IPR050266">
    <property type="entry name" value="AB_hydrolase_sf"/>
</dbReference>
<dbReference type="Proteomes" id="UP000070544">
    <property type="component" value="Unassembled WGS sequence"/>
</dbReference>
<dbReference type="GO" id="GO:0016787">
    <property type="term" value="F:hydrolase activity"/>
    <property type="evidence" value="ECO:0007669"/>
    <property type="project" value="UniProtKB-KW"/>
</dbReference>
<dbReference type="STRING" id="1344416.A0A139AII6"/>
<keyword evidence="2 5" id="KW-0378">Hydrolase</keyword>
<dbReference type="InterPro" id="IPR000073">
    <property type="entry name" value="AB_hydrolase_1"/>
</dbReference>
<dbReference type="AlphaFoldDB" id="A0A139AII6"/>
<feature type="compositionally biased region" description="Acidic residues" evidence="3">
    <location>
        <begin position="308"/>
        <end position="319"/>
    </location>
</feature>
<dbReference type="InterPro" id="IPR029058">
    <property type="entry name" value="AB_hydrolase_fold"/>
</dbReference>
<evidence type="ECO:0000256" key="3">
    <source>
        <dbReference type="SAM" id="MobiDB-lite"/>
    </source>
</evidence>
<dbReference type="SUPFAM" id="SSF53474">
    <property type="entry name" value="alpha/beta-Hydrolases"/>
    <property type="match status" value="1"/>
</dbReference>
<gene>
    <name evidence="5" type="ORF">M427DRAFT_288531</name>
</gene>
<dbReference type="OrthoDB" id="408373at2759"/>
<dbReference type="Pfam" id="PF00561">
    <property type="entry name" value="Abhydrolase_1"/>
    <property type="match status" value="1"/>
</dbReference>
<reference evidence="5 6" key="1">
    <citation type="journal article" date="2015" name="Genome Biol. Evol.">
        <title>Phylogenomic analyses indicate that early fungi evolved digesting cell walls of algal ancestors of land plants.</title>
        <authorList>
            <person name="Chang Y."/>
            <person name="Wang S."/>
            <person name="Sekimoto S."/>
            <person name="Aerts A.L."/>
            <person name="Choi C."/>
            <person name="Clum A."/>
            <person name="LaButti K.M."/>
            <person name="Lindquist E.A."/>
            <person name="Yee Ngan C."/>
            <person name="Ohm R.A."/>
            <person name="Salamov A.A."/>
            <person name="Grigoriev I.V."/>
            <person name="Spatafora J.W."/>
            <person name="Berbee M.L."/>
        </authorList>
    </citation>
    <scope>NUCLEOTIDE SEQUENCE [LARGE SCALE GENOMIC DNA]</scope>
    <source>
        <strain evidence="5 6">JEL478</strain>
    </source>
</reference>
<feature type="domain" description="AB hydrolase-1" evidence="4">
    <location>
        <begin position="91"/>
        <end position="203"/>
    </location>
</feature>